<protein>
    <submittedName>
        <fullName evidence="1">Uncharacterized protein</fullName>
    </submittedName>
</protein>
<proteinExistence type="predicted"/>
<gene>
    <name evidence="1" type="ORF">DJ568_16750</name>
</gene>
<dbReference type="Proteomes" id="UP000253209">
    <property type="component" value="Unassembled WGS sequence"/>
</dbReference>
<dbReference type="AlphaFoldDB" id="A0A367GJN8"/>
<evidence type="ECO:0000313" key="1">
    <source>
        <dbReference type="EMBL" id="RCH53684.1"/>
    </source>
</evidence>
<evidence type="ECO:0000313" key="2">
    <source>
        <dbReference type="Proteomes" id="UP000253209"/>
    </source>
</evidence>
<dbReference type="EMBL" id="QGDC01000011">
    <property type="protein sequence ID" value="RCH53684.1"/>
    <property type="molecule type" value="Genomic_DNA"/>
</dbReference>
<sequence length="249" mass="29106">MSTYKLIQQVTEKHFKIRQIEANSAHEYQQEKNKIGVAYDDINLGGWQKQNYPAGDFIIHWRTNFGYGKQEYAYAYILYHNRKKDTRTFVKCYKNVASLEEVAGLMNKYANLSAEELMELFENVVDRLGMYHYQFDHSTSYDFMLEAGYTDEVIDDMYHLDYDSVCLRELQKSMATAVTLQVRCEILYRISTHLNENENKVVDDIKTRLAGIYEGYKIGGLNLILKGKYGSHHLIGNFDYQANPPRSHI</sequence>
<dbReference type="RefSeq" id="WP_114006457.1">
    <property type="nucleotide sequence ID" value="NZ_QGDC01000011.1"/>
</dbReference>
<reference evidence="1 2" key="1">
    <citation type="submission" date="2018-05" db="EMBL/GenBank/DDBJ databases">
        <title>Mucilaginibacter hurinus sp. nov., isolated from briquette warehouse soil.</title>
        <authorList>
            <person name="Choi L."/>
        </authorList>
    </citation>
    <scope>NUCLEOTIDE SEQUENCE [LARGE SCALE GENOMIC DNA]</scope>
    <source>
        <strain evidence="1 2">ZR32</strain>
    </source>
</reference>
<accession>A0A367GJN8</accession>
<comment type="caution">
    <text evidence="1">The sequence shown here is derived from an EMBL/GenBank/DDBJ whole genome shotgun (WGS) entry which is preliminary data.</text>
</comment>
<name>A0A367GJN8_9SPHI</name>
<organism evidence="1 2">
    <name type="scientific">Mucilaginibacter hurinus</name>
    <dbReference type="NCBI Taxonomy" id="2201324"/>
    <lineage>
        <taxon>Bacteria</taxon>
        <taxon>Pseudomonadati</taxon>
        <taxon>Bacteroidota</taxon>
        <taxon>Sphingobacteriia</taxon>
        <taxon>Sphingobacteriales</taxon>
        <taxon>Sphingobacteriaceae</taxon>
        <taxon>Mucilaginibacter</taxon>
    </lineage>
</organism>
<keyword evidence="2" id="KW-1185">Reference proteome</keyword>